<comment type="subunit">
    <text evidence="4 8">Dimer of large and small chains.</text>
</comment>
<keyword evidence="5 8" id="KW-0028">Amino-acid biosynthesis</keyword>
<gene>
    <name evidence="10" type="ORF">U27_06307</name>
</gene>
<organism evidence="10">
    <name type="scientific">Vecturithrix granuli</name>
    <dbReference type="NCBI Taxonomy" id="1499967"/>
    <lineage>
        <taxon>Bacteria</taxon>
        <taxon>Candidatus Moduliflexota</taxon>
        <taxon>Candidatus Vecturitrichia</taxon>
        <taxon>Candidatus Vecturitrichales</taxon>
        <taxon>Candidatus Vecturitrichaceae</taxon>
        <taxon>Candidatus Vecturithrix</taxon>
    </lineage>
</organism>
<dbReference type="EC" id="2.2.1.6" evidence="8"/>
<evidence type="ECO:0000256" key="4">
    <source>
        <dbReference type="ARBA" id="ARBA00011744"/>
    </source>
</evidence>
<name>A0A081C418_VECG1</name>
<dbReference type="PANTHER" id="PTHR30239">
    <property type="entry name" value="ACETOLACTATE SYNTHASE SMALL SUBUNIT"/>
    <property type="match status" value="1"/>
</dbReference>
<comment type="pathway">
    <text evidence="2 8">Amino-acid biosynthesis; L-valine biosynthesis; L-valine from pyruvate: step 1/4.</text>
</comment>
<dbReference type="InterPro" id="IPR027271">
    <property type="entry name" value="Acetolactate_synth/TF_NikR_C"/>
</dbReference>
<dbReference type="GO" id="GO:0009097">
    <property type="term" value="P:isoleucine biosynthetic process"/>
    <property type="evidence" value="ECO:0007669"/>
    <property type="project" value="UniProtKB-UniRule"/>
</dbReference>
<evidence type="ECO:0000313" key="11">
    <source>
        <dbReference type="Proteomes" id="UP000030661"/>
    </source>
</evidence>
<dbReference type="Gene3D" id="3.30.70.1150">
    <property type="entry name" value="ACT-like. Chain A, domain 2"/>
    <property type="match status" value="1"/>
</dbReference>
<dbReference type="Gene3D" id="3.30.70.260">
    <property type="match status" value="1"/>
</dbReference>
<dbReference type="PANTHER" id="PTHR30239:SF0">
    <property type="entry name" value="ACETOLACTATE SYNTHASE SMALL SUBUNIT 1, CHLOROPLASTIC"/>
    <property type="match status" value="1"/>
</dbReference>
<dbReference type="InterPro" id="IPR054480">
    <property type="entry name" value="AHAS_small-like_ACT"/>
</dbReference>
<dbReference type="EMBL" id="DF820470">
    <property type="protein sequence ID" value="GAK59323.1"/>
    <property type="molecule type" value="Genomic_DNA"/>
</dbReference>
<dbReference type="FunFam" id="3.30.70.1150:FF:000001">
    <property type="entry name" value="Acetolactate synthase small subunit"/>
    <property type="match status" value="1"/>
</dbReference>
<dbReference type="AlphaFoldDB" id="A0A081C418"/>
<evidence type="ECO:0000256" key="8">
    <source>
        <dbReference type="RuleBase" id="RU368092"/>
    </source>
</evidence>
<dbReference type="InterPro" id="IPR002912">
    <property type="entry name" value="ACT_dom"/>
</dbReference>
<dbReference type="UniPathway" id="UPA00049">
    <property type="reaction ID" value="UER00059"/>
</dbReference>
<dbReference type="InterPro" id="IPR019455">
    <property type="entry name" value="Acetolactate_synth_ssu_C"/>
</dbReference>
<comment type="pathway">
    <text evidence="1 8">Amino-acid biosynthesis; L-isoleucine biosynthesis; L-isoleucine from 2-oxobutanoate: step 1/4.</text>
</comment>
<dbReference type="Pfam" id="PF22629">
    <property type="entry name" value="ACT_AHAS_ss"/>
    <property type="match status" value="1"/>
</dbReference>
<comment type="similarity">
    <text evidence="3 8">Belongs to the acetolactate synthase small subunit family.</text>
</comment>
<dbReference type="STRING" id="1499967.U27_06307"/>
<protein>
    <recommendedName>
        <fullName evidence="8">Acetolactate synthase small subunit</fullName>
        <shortName evidence="8">AHAS</shortName>
        <shortName evidence="8">ALS</shortName>
        <ecNumber evidence="8">2.2.1.6</ecNumber>
    </recommendedName>
    <alternativeName>
        <fullName evidence="8">Acetohydroxy-acid synthase small subunit</fullName>
    </alternativeName>
</protein>
<evidence type="ECO:0000256" key="1">
    <source>
        <dbReference type="ARBA" id="ARBA00004974"/>
    </source>
</evidence>
<dbReference type="GO" id="GO:1990610">
    <property type="term" value="F:acetolactate synthase regulator activity"/>
    <property type="evidence" value="ECO:0007669"/>
    <property type="project" value="UniProtKB-UniRule"/>
</dbReference>
<dbReference type="CDD" id="cd04878">
    <property type="entry name" value="ACT_AHAS"/>
    <property type="match status" value="1"/>
</dbReference>
<dbReference type="FunFam" id="3.30.70.260:FF:000001">
    <property type="entry name" value="Acetolactate synthase, small subunit"/>
    <property type="match status" value="1"/>
</dbReference>
<dbReference type="PROSITE" id="PS51671">
    <property type="entry name" value="ACT"/>
    <property type="match status" value="1"/>
</dbReference>
<evidence type="ECO:0000313" key="10">
    <source>
        <dbReference type="EMBL" id="GAK59323.1"/>
    </source>
</evidence>
<dbReference type="GO" id="GO:0003984">
    <property type="term" value="F:acetolactate synthase activity"/>
    <property type="evidence" value="ECO:0007669"/>
    <property type="project" value="UniProtKB-UniRule"/>
</dbReference>
<evidence type="ECO:0000256" key="7">
    <source>
        <dbReference type="ARBA" id="ARBA00048670"/>
    </source>
</evidence>
<evidence type="ECO:0000256" key="5">
    <source>
        <dbReference type="ARBA" id="ARBA00022605"/>
    </source>
</evidence>
<reference evidence="10" key="1">
    <citation type="journal article" date="2015" name="PeerJ">
        <title>First genomic representation of candidate bacterial phylum KSB3 points to enhanced environmental sensing as a trigger of wastewater bulking.</title>
        <authorList>
            <person name="Sekiguchi Y."/>
            <person name="Ohashi A."/>
            <person name="Parks D.H."/>
            <person name="Yamauchi T."/>
            <person name="Tyson G.W."/>
            <person name="Hugenholtz P."/>
        </authorList>
    </citation>
    <scope>NUCLEOTIDE SEQUENCE [LARGE SCALE GENOMIC DNA]</scope>
</reference>
<feature type="domain" description="ACT" evidence="9">
    <location>
        <begin position="16"/>
        <end position="90"/>
    </location>
</feature>
<proteinExistence type="inferred from homology"/>
<keyword evidence="11" id="KW-1185">Reference proteome</keyword>
<comment type="catalytic activity">
    <reaction evidence="7 8">
        <text>2 pyruvate + H(+) = (2S)-2-acetolactate + CO2</text>
        <dbReference type="Rhea" id="RHEA:25249"/>
        <dbReference type="ChEBI" id="CHEBI:15361"/>
        <dbReference type="ChEBI" id="CHEBI:15378"/>
        <dbReference type="ChEBI" id="CHEBI:16526"/>
        <dbReference type="ChEBI" id="CHEBI:58476"/>
        <dbReference type="EC" id="2.2.1.6"/>
    </reaction>
</comment>
<dbReference type="Pfam" id="PF10369">
    <property type="entry name" value="ALS_ss_C"/>
    <property type="match status" value="1"/>
</dbReference>
<dbReference type="NCBIfam" id="NF008864">
    <property type="entry name" value="PRK11895.1"/>
    <property type="match status" value="1"/>
</dbReference>
<comment type="function">
    <text evidence="8">Catalyzes the conversion of 2 pyruvate molecules into acetolactate in the first common step of the biosynthetic pathway of the branched-amino acids such as leucine, isoleucine, and valine.</text>
</comment>
<dbReference type="Proteomes" id="UP000030661">
    <property type="component" value="Unassembled WGS sequence"/>
</dbReference>
<dbReference type="GO" id="GO:0005829">
    <property type="term" value="C:cytosol"/>
    <property type="evidence" value="ECO:0007669"/>
    <property type="project" value="TreeGrafter"/>
</dbReference>
<sequence length="176" mass="19583">MQNGVLVQEPGIKQYTLSILVRNHPGVLSHVAGLFTRRGYNIESITAGITEKPDITRITIVVTGDYRILEQVLKQCQKLVDVIKVTSLKYNESVTRELALITVSANQHNRSRIIEVVDVFDAKIVDMAEEAVMLEVTGNTRKINSIIQLLSAFGIEEIARTGVVALQYRSQIPPIN</sequence>
<accession>A0A081C418</accession>
<dbReference type="eggNOG" id="COG0440">
    <property type="taxonomic scope" value="Bacteria"/>
</dbReference>
<dbReference type="NCBIfam" id="TIGR00119">
    <property type="entry name" value="acolac_sm"/>
    <property type="match status" value="1"/>
</dbReference>
<dbReference type="SUPFAM" id="SSF55021">
    <property type="entry name" value="ACT-like"/>
    <property type="match status" value="2"/>
</dbReference>
<evidence type="ECO:0000256" key="6">
    <source>
        <dbReference type="ARBA" id="ARBA00023304"/>
    </source>
</evidence>
<evidence type="ECO:0000256" key="2">
    <source>
        <dbReference type="ARBA" id="ARBA00005025"/>
    </source>
</evidence>
<keyword evidence="6 8" id="KW-0100">Branched-chain amino acid biosynthesis</keyword>
<dbReference type="InterPro" id="IPR004789">
    <property type="entry name" value="Acetalactate_synth_ssu"/>
</dbReference>
<evidence type="ECO:0000256" key="3">
    <source>
        <dbReference type="ARBA" id="ARBA00006341"/>
    </source>
</evidence>
<dbReference type="UniPathway" id="UPA00047">
    <property type="reaction ID" value="UER00055"/>
</dbReference>
<dbReference type="GO" id="GO:0009099">
    <property type="term" value="P:L-valine biosynthetic process"/>
    <property type="evidence" value="ECO:0007669"/>
    <property type="project" value="UniProtKB-UniRule"/>
</dbReference>
<dbReference type="InterPro" id="IPR045865">
    <property type="entry name" value="ACT-like_dom_sf"/>
</dbReference>
<keyword evidence="8" id="KW-0808">Transferase</keyword>
<evidence type="ECO:0000259" key="9">
    <source>
        <dbReference type="PROSITE" id="PS51671"/>
    </source>
</evidence>
<dbReference type="HOGENOM" id="CLU_055003_1_3_0"/>
<dbReference type="InterPro" id="IPR039557">
    <property type="entry name" value="AHAS_ACT"/>
</dbReference>